<evidence type="ECO:0000259" key="5">
    <source>
        <dbReference type="Pfam" id="PF00884"/>
    </source>
</evidence>
<comment type="similarity">
    <text evidence="1">Belongs to the sulfatase family.</text>
</comment>
<gene>
    <name evidence="6" type="ORF">QEH59_06705</name>
</gene>
<dbReference type="InterPro" id="IPR050738">
    <property type="entry name" value="Sulfatase"/>
</dbReference>
<feature type="domain" description="Sulfatase N-terminal" evidence="5">
    <location>
        <begin position="3"/>
        <end position="343"/>
    </location>
</feature>
<name>A0ABU1AK47_9BACT</name>
<keyword evidence="3" id="KW-0378">Hydrolase</keyword>
<organism evidence="6 7">
    <name type="scientific">Thalassobacterium sedimentorum</name>
    <dbReference type="NCBI Taxonomy" id="3041258"/>
    <lineage>
        <taxon>Bacteria</taxon>
        <taxon>Pseudomonadati</taxon>
        <taxon>Verrucomicrobiota</taxon>
        <taxon>Opitutia</taxon>
        <taxon>Puniceicoccales</taxon>
        <taxon>Coraliomargaritaceae</taxon>
        <taxon>Thalassobacterium</taxon>
    </lineage>
</organism>
<evidence type="ECO:0000313" key="7">
    <source>
        <dbReference type="Proteomes" id="UP001243717"/>
    </source>
</evidence>
<evidence type="ECO:0000256" key="4">
    <source>
        <dbReference type="ARBA" id="ARBA00022837"/>
    </source>
</evidence>
<dbReference type="Pfam" id="PF00884">
    <property type="entry name" value="Sulfatase"/>
    <property type="match status" value="1"/>
</dbReference>
<proteinExistence type="inferred from homology"/>
<sequence length="463" mass="52419">MKPNIIVFLTDQQRWDSCGCYGQQLPVTPELDRMAQHGTCFSHAFSPQPLCTPARSCLQTGRYASETGVFMLDIALPTDEKTIAHRMSEVGYDTGYIGKWHLAATNLRYADPKKRPGQQEPFECFVDPIPEDRRGGYDYWLASNHLESTTQGYGGHLFDGEGKRREFPEGRFRVDAMTDWALEYLDSRTEEKPFFLFLSFIEPHWQNNRKAHDSPYGMAEQFEGAEIPGDLKDYQGQPAWLIPNWRDEYSHYLACCHSLDQNLVRIRSKLSEMGVADNTVLAFTSDHGCHFGKHNTGAKDSCHDASIRVPLVIDGPGFTGGGKNGHMASLIDLPPTLMRAAGIEIPDTMRGRPLQEAVDVNADAWRDEVFYQISPSILGRGIRNKQWKFSVKAPDKDGWDEVSSPVYVDEFLFDLERDPHELNNLVDDPDYESVRVQLRARLVERIVEAGEPRPEITSSLVEA</sequence>
<dbReference type="PANTHER" id="PTHR42693">
    <property type="entry name" value="ARYLSULFATASE FAMILY MEMBER"/>
    <property type="match status" value="1"/>
</dbReference>
<evidence type="ECO:0000256" key="2">
    <source>
        <dbReference type="ARBA" id="ARBA00022723"/>
    </source>
</evidence>
<protein>
    <submittedName>
        <fullName evidence="6">Sulfatase-like hydrolase/transferase</fullName>
    </submittedName>
</protein>
<dbReference type="PROSITE" id="PS00149">
    <property type="entry name" value="SULFATASE_2"/>
    <property type="match status" value="1"/>
</dbReference>
<dbReference type="PANTHER" id="PTHR42693:SF53">
    <property type="entry name" value="ENDO-4-O-SULFATASE"/>
    <property type="match status" value="1"/>
</dbReference>
<reference evidence="6 7" key="1">
    <citation type="submission" date="2023-04" db="EMBL/GenBank/DDBJ databases">
        <title>A novel bacteria isolated from coastal sediment.</title>
        <authorList>
            <person name="Liu X.-J."/>
            <person name="Du Z.-J."/>
        </authorList>
    </citation>
    <scope>NUCLEOTIDE SEQUENCE [LARGE SCALE GENOMIC DNA]</scope>
    <source>
        <strain evidence="6 7">SDUM461004</strain>
    </source>
</reference>
<dbReference type="InterPro" id="IPR017850">
    <property type="entry name" value="Alkaline_phosphatase_core_sf"/>
</dbReference>
<evidence type="ECO:0000256" key="3">
    <source>
        <dbReference type="ARBA" id="ARBA00022801"/>
    </source>
</evidence>
<dbReference type="Proteomes" id="UP001243717">
    <property type="component" value="Unassembled WGS sequence"/>
</dbReference>
<dbReference type="RefSeq" id="WP_308984589.1">
    <property type="nucleotide sequence ID" value="NZ_JARXIC010000008.1"/>
</dbReference>
<keyword evidence="2" id="KW-0479">Metal-binding</keyword>
<comment type="caution">
    <text evidence="6">The sequence shown here is derived from an EMBL/GenBank/DDBJ whole genome shotgun (WGS) entry which is preliminary data.</text>
</comment>
<dbReference type="InterPro" id="IPR000917">
    <property type="entry name" value="Sulfatase_N"/>
</dbReference>
<dbReference type="EMBL" id="JARXIC010000008">
    <property type="protein sequence ID" value="MDQ8194106.1"/>
    <property type="molecule type" value="Genomic_DNA"/>
</dbReference>
<accession>A0ABU1AK47</accession>
<keyword evidence="7" id="KW-1185">Reference proteome</keyword>
<evidence type="ECO:0000313" key="6">
    <source>
        <dbReference type="EMBL" id="MDQ8194106.1"/>
    </source>
</evidence>
<dbReference type="Gene3D" id="3.40.720.10">
    <property type="entry name" value="Alkaline Phosphatase, subunit A"/>
    <property type="match status" value="1"/>
</dbReference>
<dbReference type="InterPro" id="IPR024607">
    <property type="entry name" value="Sulfatase_CS"/>
</dbReference>
<keyword evidence="4" id="KW-0106">Calcium</keyword>
<evidence type="ECO:0000256" key="1">
    <source>
        <dbReference type="ARBA" id="ARBA00008779"/>
    </source>
</evidence>
<dbReference type="SUPFAM" id="SSF53649">
    <property type="entry name" value="Alkaline phosphatase-like"/>
    <property type="match status" value="1"/>
</dbReference>